<dbReference type="AlphaFoldDB" id="A0AAD5E3D8"/>
<sequence length="260" mass="30398">MKRVSFKSVKASMTGKMKATAAKEEQEYHMAFEREKACALQVERLTEELNQALMLRDRTQVSKDEIERLRDSLNQLYEDIFDGYHAQFRAEEKLSTDYANLNQQYQTAARDLQRFRRCSSYDMFTREPVLDMMEYQALTHARSISMMAQQHLDAARTQVPEIPHPGSLNVIQGNYLINMMFDNVVMDMIMQAQIQQTYQMLTVTGTNLGRALSWVRQYIRYIEGCHHTTRCTTDQSKSRSFGITAHRVRFFFHSVRVTTS</sequence>
<reference evidence="1" key="2">
    <citation type="journal article" date="2022" name="Proc. Natl. Acad. Sci. U.S.A.">
        <title>Diploid-dominant life cycles characterize the early evolution of Fungi.</title>
        <authorList>
            <person name="Amses K.R."/>
            <person name="Simmons D.R."/>
            <person name="Longcore J.E."/>
            <person name="Mondo S.J."/>
            <person name="Seto K."/>
            <person name="Jeronimo G.H."/>
            <person name="Bonds A.E."/>
            <person name="Quandt C.A."/>
            <person name="Davis W.J."/>
            <person name="Chang Y."/>
            <person name="Federici B.A."/>
            <person name="Kuo A."/>
            <person name="LaButti K."/>
            <person name="Pangilinan J."/>
            <person name="Andreopoulos W."/>
            <person name="Tritt A."/>
            <person name="Riley R."/>
            <person name="Hundley H."/>
            <person name="Johnson J."/>
            <person name="Lipzen A."/>
            <person name="Barry K."/>
            <person name="Lang B.F."/>
            <person name="Cuomo C.A."/>
            <person name="Buchler N.E."/>
            <person name="Grigoriev I.V."/>
            <person name="Spatafora J.W."/>
            <person name="Stajich J.E."/>
            <person name="James T.Y."/>
        </authorList>
    </citation>
    <scope>NUCLEOTIDE SEQUENCE</scope>
    <source>
        <strain evidence="1">AG</strain>
    </source>
</reference>
<dbReference type="RefSeq" id="XP_051440941.1">
    <property type="nucleotide sequence ID" value="XM_051592007.1"/>
</dbReference>
<gene>
    <name evidence="1" type="ORF">K450DRAFT_259483</name>
</gene>
<proteinExistence type="predicted"/>
<protein>
    <submittedName>
        <fullName evidence="1">Uncharacterized protein</fullName>
    </submittedName>
</protein>
<evidence type="ECO:0000313" key="2">
    <source>
        <dbReference type="Proteomes" id="UP001206595"/>
    </source>
</evidence>
<name>A0AAD5E3D8_UMBRA</name>
<dbReference type="GeneID" id="75917350"/>
<dbReference type="EMBL" id="MU620966">
    <property type="protein sequence ID" value="KAI8575937.1"/>
    <property type="molecule type" value="Genomic_DNA"/>
</dbReference>
<comment type="caution">
    <text evidence="1">The sequence shown here is derived from an EMBL/GenBank/DDBJ whole genome shotgun (WGS) entry which is preliminary data.</text>
</comment>
<accession>A0AAD5E3D8</accession>
<reference evidence="1" key="1">
    <citation type="submission" date="2021-06" db="EMBL/GenBank/DDBJ databases">
        <authorList>
            <consortium name="DOE Joint Genome Institute"/>
            <person name="Mondo S.J."/>
            <person name="Amses K.R."/>
            <person name="Simmons D.R."/>
            <person name="Longcore J.E."/>
            <person name="Seto K."/>
            <person name="Alves G.H."/>
            <person name="Bonds A.E."/>
            <person name="Quandt C.A."/>
            <person name="Davis W.J."/>
            <person name="Chang Y."/>
            <person name="Letcher P.M."/>
            <person name="Powell M.J."/>
            <person name="Kuo A."/>
            <person name="Labutti K."/>
            <person name="Pangilinan J."/>
            <person name="Andreopoulos W."/>
            <person name="Tritt A."/>
            <person name="Riley R."/>
            <person name="Hundley H."/>
            <person name="Johnson J."/>
            <person name="Lipzen A."/>
            <person name="Barry K."/>
            <person name="Berbee M.L."/>
            <person name="Buchler N.E."/>
            <person name="Grigoriev I.V."/>
            <person name="Spatafora J.W."/>
            <person name="Stajich J.E."/>
            <person name="James T.Y."/>
        </authorList>
    </citation>
    <scope>NUCLEOTIDE SEQUENCE</scope>
    <source>
        <strain evidence="1">AG</strain>
    </source>
</reference>
<evidence type="ECO:0000313" key="1">
    <source>
        <dbReference type="EMBL" id="KAI8575937.1"/>
    </source>
</evidence>
<keyword evidence="2" id="KW-1185">Reference proteome</keyword>
<dbReference type="Proteomes" id="UP001206595">
    <property type="component" value="Unassembled WGS sequence"/>
</dbReference>
<organism evidence="1 2">
    <name type="scientific">Umbelopsis ramanniana AG</name>
    <dbReference type="NCBI Taxonomy" id="1314678"/>
    <lineage>
        <taxon>Eukaryota</taxon>
        <taxon>Fungi</taxon>
        <taxon>Fungi incertae sedis</taxon>
        <taxon>Mucoromycota</taxon>
        <taxon>Mucoromycotina</taxon>
        <taxon>Umbelopsidomycetes</taxon>
        <taxon>Umbelopsidales</taxon>
        <taxon>Umbelopsidaceae</taxon>
        <taxon>Umbelopsis</taxon>
    </lineage>
</organism>